<sequence>MIVLEVSDTAVNECEWQHNLEIEDNSKKILTENEYQLSWIPYDDFTKIEKIGKGGFATVYYAIWYDKRQNATIPVALKLLHKSNNYYEEFIKLKAYCDIGLKDPIFKLLEIIYLS</sequence>
<reference evidence="3 4" key="1">
    <citation type="submission" date="2018-06" db="EMBL/GenBank/DDBJ databases">
        <title>Comparative genomics reveals the genomic features of Rhizophagus irregularis, R. cerebriforme, R. diaphanum and Gigaspora rosea, and their symbiotic lifestyle signature.</title>
        <authorList>
            <person name="Morin E."/>
            <person name="San Clemente H."/>
            <person name="Chen E.C.H."/>
            <person name="De La Providencia I."/>
            <person name="Hainaut M."/>
            <person name="Kuo A."/>
            <person name="Kohler A."/>
            <person name="Murat C."/>
            <person name="Tang N."/>
            <person name="Roy S."/>
            <person name="Loubradou J."/>
            <person name="Henrissat B."/>
            <person name="Grigoriev I.V."/>
            <person name="Corradi N."/>
            <person name="Roux C."/>
            <person name="Martin F.M."/>
        </authorList>
    </citation>
    <scope>NUCLEOTIDE SEQUENCE [LARGE SCALE GENOMIC DNA]</scope>
    <source>
        <strain evidence="3 4">DAOM 194757</strain>
    </source>
</reference>
<evidence type="ECO:0000259" key="2">
    <source>
        <dbReference type="Pfam" id="PF07714"/>
    </source>
</evidence>
<dbReference type="Pfam" id="PF07714">
    <property type="entry name" value="PK_Tyr_Ser-Thr"/>
    <property type="match status" value="1"/>
</dbReference>
<dbReference type="AlphaFoldDB" id="A0A397VXK9"/>
<gene>
    <name evidence="3" type="ORF">C2G38_2162739</name>
</gene>
<evidence type="ECO:0000256" key="1">
    <source>
        <dbReference type="PROSITE-ProRule" id="PRU10141"/>
    </source>
</evidence>
<dbReference type="SUPFAM" id="SSF56112">
    <property type="entry name" value="Protein kinase-like (PK-like)"/>
    <property type="match status" value="1"/>
</dbReference>
<dbReference type="InterPro" id="IPR011009">
    <property type="entry name" value="Kinase-like_dom_sf"/>
</dbReference>
<feature type="binding site" evidence="1">
    <location>
        <position position="78"/>
    </location>
    <ligand>
        <name>ATP</name>
        <dbReference type="ChEBI" id="CHEBI:30616"/>
    </ligand>
</feature>
<protein>
    <recommendedName>
        <fullName evidence="2">Serine-threonine/tyrosine-protein kinase catalytic domain-containing protein</fullName>
    </recommendedName>
</protein>
<dbReference type="GO" id="GO:0005524">
    <property type="term" value="F:ATP binding"/>
    <property type="evidence" value="ECO:0007669"/>
    <property type="project" value="UniProtKB-UniRule"/>
</dbReference>
<organism evidence="3 4">
    <name type="scientific">Gigaspora rosea</name>
    <dbReference type="NCBI Taxonomy" id="44941"/>
    <lineage>
        <taxon>Eukaryota</taxon>
        <taxon>Fungi</taxon>
        <taxon>Fungi incertae sedis</taxon>
        <taxon>Mucoromycota</taxon>
        <taxon>Glomeromycotina</taxon>
        <taxon>Glomeromycetes</taxon>
        <taxon>Diversisporales</taxon>
        <taxon>Gigasporaceae</taxon>
        <taxon>Gigaspora</taxon>
    </lineage>
</organism>
<dbReference type="OrthoDB" id="2425401at2759"/>
<dbReference type="GO" id="GO:0004672">
    <property type="term" value="F:protein kinase activity"/>
    <property type="evidence" value="ECO:0007669"/>
    <property type="project" value="InterPro"/>
</dbReference>
<evidence type="ECO:0000313" key="3">
    <source>
        <dbReference type="EMBL" id="RIB26688.1"/>
    </source>
</evidence>
<comment type="caution">
    <text evidence="3">The sequence shown here is derived from an EMBL/GenBank/DDBJ whole genome shotgun (WGS) entry which is preliminary data.</text>
</comment>
<keyword evidence="1" id="KW-0547">Nucleotide-binding</keyword>
<accession>A0A397VXK9</accession>
<dbReference type="PROSITE" id="PS00107">
    <property type="entry name" value="PROTEIN_KINASE_ATP"/>
    <property type="match status" value="1"/>
</dbReference>
<evidence type="ECO:0000313" key="4">
    <source>
        <dbReference type="Proteomes" id="UP000266673"/>
    </source>
</evidence>
<feature type="domain" description="Serine-threonine/tyrosine-protein kinase catalytic" evidence="2">
    <location>
        <begin position="47"/>
        <end position="91"/>
    </location>
</feature>
<dbReference type="Gene3D" id="3.30.200.20">
    <property type="entry name" value="Phosphorylase Kinase, domain 1"/>
    <property type="match status" value="1"/>
</dbReference>
<name>A0A397VXK9_9GLOM</name>
<dbReference type="InterPro" id="IPR001245">
    <property type="entry name" value="Ser-Thr/Tyr_kinase_cat_dom"/>
</dbReference>
<dbReference type="InterPro" id="IPR017441">
    <property type="entry name" value="Protein_kinase_ATP_BS"/>
</dbReference>
<keyword evidence="4" id="KW-1185">Reference proteome</keyword>
<keyword evidence="1" id="KW-0067">ATP-binding</keyword>
<proteinExistence type="predicted"/>
<dbReference type="Proteomes" id="UP000266673">
    <property type="component" value="Unassembled WGS sequence"/>
</dbReference>
<dbReference type="EMBL" id="QKWP01000127">
    <property type="protein sequence ID" value="RIB26688.1"/>
    <property type="molecule type" value="Genomic_DNA"/>
</dbReference>